<gene>
    <name evidence="1" type="ORF">MKW98_031106</name>
</gene>
<organism evidence="1 2">
    <name type="scientific">Papaver atlanticum</name>
    <dbReference type="NCBI Taxonomy" id="357466"/>
    <lineage>
        <taxon>Eukaryota</taxon>
        <taxon>Viridiplantae</taxon>
        <taxon>Streptophyta</taxon>
        <taxon>Embryophyta</taxon>
        <taxon>Tracheophyta</taxon>
        <taxon>Spermatophyta</taxon>
        <taxon>Magnoliopsida</taxon>
        <taxon>Ranunculales</taxon>
        <taxon>Papaveraceae</taxon>
        <taxon>Papaveroideae</taxon>
        <taxon>Papaver</taxon>
    </lineage>
</organism>
<sequence length="276" mass="31150">MGLMDFGVLGCELLMGMIEQLMVKAKEELRQVAEVTQLLAMVIEHLVTGCSLITELSGGVVIQSYSISSTEMWSCRLKIPDFCSVADPTYIYLHAIHVFNHWQLLSSRTSVHVHLKFFLRYSVTCYVLFLYFFKEQLQQHVRVHAMACWQLEQSLQSLIGEGTGATMSDDDDDQADSDTNLFDGSLDGADSMGFGPLIPTESERFLMERARQELKHEIKQYEAYLQHIYMHSGWIVFRVAGVNSLLLWMSSASPSINLASRCSACVLLAHHATVRV</sequence>
<keyword evidence="2" id="KW-1185">Reference proteome</keyword>
<evidence type="ECO:0000313" key="2">
    <source>
        <dbReference type="Proteomes" id="UP001202328"/>
    </source>
</evidence>
<accession>A0AAD4SUV9</accession>
<protein>
    <submittedName>
        <fullName evidence="1">Uncharacterized protein</fullName>
    </submittedName>
</protein>
<comment type="caution">
    <text evidence="1">The sequence shown here is derived from an EMBL/GenBank/DDBJ whole genome shotgun (WGS) entry which is preliminary data.</text>
</comment>
<reference evidence="1" key="1">
    <citation type="submission" date="2022-04" db="EMBL/GenBank/DDBJ databases">
        <title>A functionally conserved STORR gene fusion in Papaver species that diverged 16.8 million years ago.</title>
        <authorList>
            <person name="Catania T."/>
        </authorList>
    </citation>
    <scope>NUCLEOTIDE SEQUENCE</scope>
    <source>
        <strain evidence="1">S-188037</strain>
    </source>
</reference>
<dbReference type="Proteomes" id="UP001202328">
    <property type="component" value="Unassembled WGS sequence"/>
</dbReference>
<dbReference type="AlphaFoldDB" id="A0AAD4SUV9"/>
<dbReference type="EMBL" id="JAJJMB010008256">
    <property type="protein sequence ID" value="KAI3924855.1"/>
    <property type="molecule type" value="Genomic_DNA"/>
</dbReference>
<name>A0AAD4SUV9_9MAGN</name>
<proteinExistence type="predicted"/>
<evidence type="ECO:0000313" key="1">
    <source>
        <dbReference type="EMBL" id="KAI3924855.1"/>
    </source>
</evidence>